<dbReference type="EMBL" id="VDEP01000241">
    <property type="protein sequence ID" value="KAA1120752.1"/>
    <property type="molecule type" value="Genomic_DNA"/>
</dbReference>
<comment type="caution">
    <text evidence="2">The sequence shown here is derived from an EMBL/GenBank/DDBJ whole genome shotgun (WGS) entry which is preliminary data.</text>
</comment>
<keyword evidence="1" id="KW-0812">Transmembrane</keyword>
<feature type="transmembrane region" description="Helical" evidence="1">
    <location>
        <begin position="12"/>
        <end position="33"/>
    </location>
</feature>
<evidence type="ECO:0000256" key="1">
    <source>
        <dbReference type="SAM" id="Phobius"/>
    </source>
</evidence>
<evidence type="ECO:0000313" key="2">
    <source>
        <dbReference type="EMBL" id="KAA1120752.1"/>
    </source>
</evidence>
<sequence>MSKTEILAPTYIPSILALGPLTTWIALVSTRIYRRTYYINRPHRPPCCSTTSDSYHPPRYHHNFFSVDPSNFILRTPTAISTSPSITLPR</sequence>
<protein>
    <submittedName>
        <fullName evidence="2">Uncharacterized protein</fullName>
    </submittedName>
</protein>
<evidence type="ECO:0000313" key="3">
    <source>
        <dbReference type="Proteomes" id="UP000325313"/>
    </source>
</evidence>
<dbReference type="Proteomes" id="UP000325313">
    <property type="component" value="Unassembled WGS sequence"/>
</dbReference>
<gene>
    <name evidence="2" type="ORF">PGTUg99_011089</name>
</gene>
<proteinExistence type="predicted"/>
<reference evidence="2 3" key="1">
    <citation type="submission" date="2019-05" db="EMBL/GenBank/DDBJ databases">
        <title>Emergence of the Ug99 lineage of the wheat stem rust pathogen through somatic hybridization.</title>
        <authorList>
            <person name="Li F."/>
            <person name="Upadhyaya N.M."/>
            <person name="Sperschneider J."/>
            <person name="Matny O."/>
            <person name="Nguyen-Phuc H."/>
            <person name="Mago R."/>
            <person name="Raley C."/>
            <person name="Miller M.E."/>
            <person name="Silverstein K.A.T."/>
            <person name="Henningsen E."/>
            <person name="Hirsch C.D."/>
            <person name="Visser B."/>
            <person name="Pretorius Z.A."/>
            <person name="Steffenson B.J."/>
            <person name="Schwessinger B."/>
            <person name="Dodds P.N."/>
            <person name="Figueroa M."/>
        </authorList>
    </citation>
    <scope>NUCLEOTIDE SEQUENCE [LARGE SCALE GENOMIC DNA]</scope>
    <source>
        <strain evidence="2 3">Ug99</strain>
    </source>
</reference>
<keyword evidence="1" id="KW-0472">Membrane</keyword>
<accession>A0A5B0R5I4</accession>
<dbReference type="AlphaFoldDB" id="A0A5B0R5I4"/>
<organism evidence="2 3">
    <name type="scientific">Puccinia graminis f. sp. tritici</name>
    <dbReference type="NCBI Taxonomy" id="56615"/>
    <lineage>
        <taxon>Eukaryota</taxon>
        <taxon>Fungi</taxon>
        <taxon>Dikarya</taxon>
        <taxon>Basidiomycota</taxon>
        <taxon>Pucciniomycotina</taxon>
        <taxon>Pucciniomycetes</taxon>
        <taxon>Pucciniales</taxon>
        <taxon>Pucciniaceae</taxon>
        <taxon>Puccinia</taxon>
    </lineage>
</organism>
<keyword evidence="1" id="KW-1133">Transmembrane helix</keyword>
<name>A0A5B0R5I4_PUCGR</name>